<keyword evidence="7" id="KW-1185">Reference proteome</keyword>
<dbReference type="Proteomes" id="UP000015441">
    <property type="component" value="Unassembled WGS sequence"/>
</dbReference>
<dbReference type="InterPro" id="IPR017937">
    <property type="entry name" value="Thioredoxin_CS"/>
</dbReference>
<evidence type="ECO:0000256" key="4">
    <source>
        <dbReference type="PIRSR" id="PIRSR000077-4"/>
    </source>
</evidence>
<dbReference type="OrthoDB" id="10263751at2759"/>
<keyword evidence="4" id="KW-0676">Redox-active center</keyword>
<feature type="disulfide bond" description="Redox-active" evidence="4">
    <location>
        <begin position="31"/>
        <end position="34"/>
    </location>
</feature>
<dbReference type="AlphaFoldDB" id="N1JBC0"/>
<dbReference type="Gene3D" id="3.40.30.10">
    <property type="entry name" value="Glutaredoxin"/>
    <property type="match status" value="1"/>
</dbReference>
<dbReference type="InterPro" id="IPR013766">
    <property type="entry name" value="Thioredoxin_domain"/>
</dbReference>
<dbReference type="PROSITE" id="PS00194">
    <property type="entry name" value="THIOREDOXIN_1"/>
    <property type="match status" value="1"/>
</dbReference>
<evidence type="ECO:0000256" key="3">
    <source>
        <dbReference type="PIRNR" id="PIRNR000077"/>
    </source>
</evidence>
<evidence type="ECO:0000259" key="5">
    <source>
        <dbReference type="PROSITE" id="PS51352"/>
    </source>
</evidence>
<dbReference type="PROSITE" id="PS51352">
    <property type="entry name" value="THIOREDOXIN_2"/>
    <property type="match status" value="1"/>
</dbReference>
<feature type="domain" description="Thioredoxin" evidence="5">
    <location>
        <begin position="1"/>
        <end position="106"/>
    </location>
</feature>
<dbReference type="InParanoid" id="N1JBC0"/>
<comment type="caution">
    <text evidence="6">The sequence shown here is derived from an EMBL/GenBank/DDBJ whole genome shotgun (WGS) entry which is preliminary data.</text>
</comment>
<dbReference type="PANTHER" id="PTHR46115">
    <property type="entry name" value="THIOREDOXIN-LIKE PROTEIN 1"/>
    <property type="match status" value="1"/>
</dbReference>
<dbReference type="PIRSF" id="PIRSF000077">
    <property type="entry name" value="Thioredoxin"/>
    <property type="match status" value="1"/>
</dbReference>
<dbReference type="SUPFAM" id="SSF52833">
    <property type="entry name" value="Thioredoxin-like"/>
    <property type="match status" value="1"/>
</dbReference>
<dbReference type="HOGENOM" id="CLU_090389_14_0_1"/>
<sequence>MVVHTVTSLDEYRKLAKKHEKIIIKFTAEWCGPCRMIAPIFESLSDEAKDIHFISVDVDNSSDISSEFGIKAMPTFVFIRFEDKINEFRGADRNKLTDFTKALKDL</sequence>
<dbReference type="GO" id="GO:0015035">
    <property type="term" value="F:protein-disulfide reductase activity"/>
    <property type="evidence" value="ECO:0007669"/>
    <property type="project" value="InterPro"/>
</dbReference>
<keyword evidence="2 4" id="KW-1015">Disulfide bond</keyword>
<gene>
    <name evidence="6" type="ORF">BGHDH14_bgh01707</name>
</gene>
<organism evidence="6 7">
    <name type="scientific">Blumeria graminis f. sp. hordei (strain DH14)</name>
    <name type="common">Barley powdery mildew</name>
    <name type="synonym">Oidium monilioides f. sp. hordei</name>
    <dbReference type="NCBI Taxonomy" id="546991"/>
    <lineage>
        <taxon>Eukaryota</taxon>
        <taxon>Fungi</taxon>
        <taxon>Dikarya</taxon>
        <taxon>Ascomycota</taxon>
        <taxon>Pezizomycotina</taxon>
        <taxon>Leotiomycetes</taxon>
        <taxon>Erysiphales</taxon>
        <taxon>Erysiphaceae</taxon>
        <taxon>Blumeria</taxon>
        <taxon>Blumeria hordei</taxon>
    </lineage>
</organism>
<dbReference type="eggNOG" id="KOG0907">
    <property type="taxonomic scope" value="Eukaryota"/>
</dbReference>
<proteinExistence type="inferred from homology"/>
<dbReference type="CDD" id="cd02947">
    <property type="entry name" value="TRX_family"/>
    <property type="match status" value="1"/>
</dbReference>
<dbReference type="InterPro" id="IPR005746">
    <property type="entry name" value="Thioredoxin"/>
</dbReference>
<evidence type="ECO:0000256" key="1">
    <source>
        <dbReference type="ARBA" id="ARBA00008987"/>
    </source>
</evidence>
<dbReference type="STRING" id="546991.N1JBC0"/>
<reference evidence="6 7" key="1">
    <citation type="journal article" date="2010" name="Science">
        <title>Genome expansion and gene loss in powdery mildew fungi reveal tradeoffs in extreme parasitism.</title>
        <authorList>
            <person name="Spanu P.D."/>
            <person name="Abbott J.C."/>
            <person name="Amselem J."/>
            <person name="Burgis T.A."/>
            <person name="Soanes D.M."/>
            <person name="Stueber K."/>
            <person name="Ver Loren van Themaat E."/>
            <person name="Brown J.K.M."/>
            <person name="Butcher S.A."/>
            <person name="Gurr S.J."/>
            <person name="Lebrun M.-H."/>
            <person name="Ridout C.J."/>
            <person name="Schulze-Lefert P."/>
            <person name="Talbot N.J."/>
            <person name="Ahmadinejad N."/>
            <person name="Ametz C."/>
            <person name="Barton G.R."/>
            <person name="Benjdia M."/>
            <person name="Bidzinski P."/>
            <person name="Bindschedler L.V."/>
            <person name="Both M."/>
            <person name="Brewer M.T."/>
            <person name="Cadle-Davidson L."/>
            <person name="Cadle-Davidson M.M."/>
            <person name="Collemare J."/>
            <person name="Cramer R."/>
            <person name="Frenkel O."/>
            <person name="Godfrey D."/>
            <person name="Harriman J."/>
            <person name="Hoede C."/>
            <person name="King B.C."/>
            <person name="Klages S."/>
            <person name="Kleemann J."/>
            <person name="Knoll D."/>
            <person name="Koti P.S."/>
            <person name="Kreplak J."/>
            <person name="Lopez-Ruiz F.J."/>
            <person name="Lu X."/>
            <person name="Maekawa T."/>
            <person name="Mahanil S."/>
            <person name="Micali C."/>
            <person name="Milgroom M.G."/>
            <person name="Montana G."/>
            <person name="Noir S."/>
            <person name="O'Connell R.J."/>
            <person name="Oberhaensli S."/>
            <person name="Parlange F."/>
            <person name="Pedersen C."/>
            <person name="Quesneville H."/>
            <person name="Reinhardt R."/>
            <person name="Rott M."/>
            <person name="Sacristan S."/>
            <person name="Schmidt S.M."/>
            <person name="Schoen M."/>
            <person name="Skamnioti P."/>
            <person name="Sommer H."/>
            <person name="Stephens A."/>
            <person name="Takahara H."/>
            <person name="Thordal-Christensen H."/>
            <person name="Vigouroux M."/>
            <person name="Wessling R."/>
            <person name="Wicker T."/>
            <person name="Panstruga R."/>
        </authorList>
    </citation>
    <scope>NUCLEOTIDE SEQUENCE [LARGE SCALE GENOMIC DNA]</scope>
    <source>
        <strain evidence="6">DH14</strain>
    </source>
</reference>
<accession>N1JBC0</accession>
<evidence type="ECO:0000313" key="6">
    <source>
        <dbReference type="EMBL" id="CCU78764.1"/>
    </source>
</evidence>
<protein>
    <recommendedName>
        <fullName evidence="3">Thioredoxin</fullName>
    </recommendedName>
</protein>
<dbReference type="EMBL" id="CAUH01004071">
    <property type="protein sequence ID" value="CCU78764.1"/>
    <property type="molecule type" value="Genomic_DNA"/>
</dbReference>
<name>N1JBC0_BLUG1</name>
<dbReference type="Pfam" id="PF00085">
    <property type="entry name" value="Thioredoxin"/>
    <property type="match status" value="1"/>
</dbReference>
<evidence type="ECO:0000256" key="2">
    <source>
        <dbReference type="ARBA" id="ARBA00023157"/>
    </source>
</evidence>
<dbReference type="InterPro" id="IPR036249">
    <property type="entry name" value="Thioredoxin-like_sf"/>
</dbReference>
<evidence type="ECO:0000313" key="7">
    <source>
        <dbReference type="Proteomes" id="UP000015441"/>
    </source>
</evidence>
<dbReference type="PRINTS" id="PR00421">
    <property type="entry name" value="THIOREDOXIN"/>
</dbReference>
<dbReference type="FunCoup" id="N1JBC0">
    <property type="interactions" value="101"/>
</dbReference>
<comment type="similarity">
    <text evidence="1 3">Belongs to the thioredoxin family.</text>
</comment>